<name>A0ACC2UEJ8_9FUNG</name>
<protein>
    <submittedName>
        <fullName evidence="1">Uncharacterized protein</fullName>
    </submittedName>
</protein>
<comment type="caution">
    <text evidence="1">The sequence shown here is derived from an EMBL/GenBank/DDBJ whole genome shotgun (WGS) entry which is preliminary data.</text>
</comment>
<dbReference type="EMBL" id="QTSX02000770">
    <property type="protein sequence ID" value="KAJ9085308.1"/>
    <property type="molecule type" value="Genomic_DNA"/>
</dbReference>
<keyword evidence="2" id="KW-1185">Reference proteome</keyword>
<evidence type="ECO:0000313" key="2">
    <source>
        <dbReference type="Proteomes" id="UP001165960"/>
    </source>
</evidence>
<dbReference type="Proteomes" id="UP001165960">
    <property type="component" value="Unassembled WGS sequence"/>
</dbReference>
<reference evidence="1" key="1">
    <citation type="submission" date="2022-04" db="EMBL/GenBank/DDBJ databases">
        <title>Genome of the entomopathogenic fungus Entomophthora muscae.</title>
        <authorList>
            <person name="Elya C."/>
            <person name="Lovett B.R."/>
            <person name="Lee E."/>
            <person name="Macias A.M."/>
            <person name="Hajek A.E."/>
            <person name="De Bivort B.L."/>
            <person name="Kasson M.T."/>
            <person name="De Fine Licht H.H."/>
            <person name="Stajich J.E."/>
        </authorList>
    </citation>
    <scope>NUCLEOTIDE SEQUENCE</scope>
    <source>
        <strain evidence="1">Berkeley</strain>
    </source>
</reference>
<sequence length="175" mass="19662">MEIPPLIDAQRLGEIINAIASLKFLPKVLKLLILTSVTSVFDAYNTLFFNRESFEQQAERYVQLELAKNRQEKRVAIITGANTGIGYLTAKNLLKAGYRVIIGCRSPIKAELAIQKLKAESKEGVDIESIKLDLADFSSVRNFAEEFKKKNLPLHLLISNVPCLSHLKSIYLSTR</sequence>
<proteinExistence type="predicted"/>
<organism evidence="1 2">
    <name type="scientific">Entomophthora muscae</name>
    <dbReference type="NCBI Taxonomy" id="34485"/>
    <lineage>
        <taxon>Eukaryota</taxon>
        <taxon>Fungi</taxon>
        <taxon>Fungi incertae sedis</taxon>
        <taxon>Zoopagomycota</taxon>
        <taxon>Entomophthoromycotina</taxon>
        <taxon>Entomophthoromycetes</taxon>
        <taxon>Entomophthorales</taxon>
        <taxon>Entomophthoraceae</taxon>
        <taxon>Entomophthora</taxon>
    </lineage>
</organism>
<gene>
    <name evidence="1" type="ORF">DSO57_1015327</name>
</gene>
<accession>A0ACC2UEJ8</accession>
<evidence type="ECO:0000313" key="1">
    <source>
        <dbReference type="EMBL" id="KAJ9085308.1"/>
    </source>
</evidence>